<evidence type="ECO:0000313" key="4">
    <source>
        <dbReference type="EMBL" id="KAK7680839.1"/>
    </source>
</evidence>
<dbReference type="Proteomes" id="UP001385951">
    <property type="component" value="Unassembled WGS sequence"/>
</dbReference>
<organism evidence="4 5">
    <name type="scientific">Cerrena zonata</name>
    <dbReference type="NCBI Taxonomy" id="2478898"/>
    <lineage>
        <taxon>Eukaryota</taxon>
        <taxon>Fungi</taxon>
        <taxon>Dikarya</taxon>
        <taxon>Basidiomycota</taxon>
        <taxon>Agaricomycotina</taxon>
        <taxon>Agaricomycetes</taxon>
        <taxon>Polyporales</taxon>
        <taxon>Cerrenaceae</taxon>
        <taxon>Cerrena</taxon>
    </lineage>
</organism>
<protein>
    <recommendedName>
        <fullName evidence="6">Oxidase ustYa</fullName>
    </recommendedName>
</protein>
<dbReference type="PANTHER" id="PTHR33365">
    <property type="entry name" value="YALI0B05434P"/>
    <property type="match status" value="1"/>
</dbReference>
<keyword evidence="3" id="KW-1133">Transmembrane helix</keyword>
<evidence type="ECO:0000256" key="1">
    <source>
        <dbReference type="ARBA" id="ARBA00004685"/>
    </source>
</evidence>
<dbReference type="PANTHER" id="PTHR33365:SF4">
    <property type="entry name" value="CYCLOCHLOROTINE BIOSYNTHESIS PROTEIN O"/>
    <property type="match status" value="1"/>
</dbReference>
<gene>
    <name evidence="4" type="ORF">QCA50_016149</name>
</gene>
<dbReference type="InterPro" id="IPR021765">
    <property type="entry name" value="UstYa-like"/>
</dbReference>
<dbReference type="EMBL" id="JASBNA010000046">
    <property type="protein sequence ID" value="KAK7680839.1"/>
    <property type="molecule type" value="Genomic_DNA"/>
</dbReference>
<dbReference type="GO" id="GO:0043386">
    <property type="term" value="P:mycotoxin biosynthetic process"/>
    <property type="evidence" value="ECO:0007669"/>
    <property type="project" value="InterPro"/>
</dbReference>
<keyword evidence="5" id="KW-1185">Reference proteome</keyword>
<comment type="similarity">
    <text evidence="2">Belongs to the ustYa family.</text>
</comment>
<keyword evidence="3" id="KW-0472">Membrane</keyword>
<dbReference type="Pfam" id="PF11807">
    <property type="entry name" value="UstYa"/>
    <property type="match status" value="1"/>
</dbReference>
<proteinExistence type="inferred from homology"/>
<reference evidence="4 5" key="1">
    <citation type="submission" date="2022-09" db="EMBL/GenBank/DDBJ databases">
        <authorList>
            <person name="Palmer J.M."/>
        </authorList>
    </citation>
    <scope>NUCLEOTIDE SEQUENCE [LARGE SCALE GENOMIC DNA]</scope>
    <source>
        <strain evidence="4 5">DSM 7382</strain>
    </source>
</reference>
<accession>A0AAW0FP90</accession>
<evidence type="ECO:0000256" key="2">
    <source>
        <dbReference type="ARBA" id="ARBA00035112"/>
    </source>
</evidence>
<keyword evidence="3" id="KW-0812">Transmembrane</keyword>
<dbReference type="AlphaFoldDB" id="A0AAW0FP90"/>
<evidence type="ECO:0008006" key="6">
    <source>
        <dbReference type="Google" id="ProtNLM"/>
    </source>
</evidence>
<feature type="transmembrane region" description="Helical" evidence="3">
    <location>
        <begin position="12"/>
        <end position="31"/>
    </location>
</feature>
<evidence type="ECO:0000313" key="5">
    <source>
        <dbReference type="Proteomes" id="UP001385951"/>
    </source>
</evidence>
<name>A0AAW0FP90_9APHY</name>
<sequence length="204" mass="23399">MKVGSGAPSMLTIFFSATALCNALILLANLYRVFGPEKALIYTWSDRDNPLYMPTGPVDTVEMTFQESKRYDFEHPDAPGNWETLFTNHYGLGFAHLGAFHYRFISGAHHALHCVYTMTHDFSTPDHVAKPSHHFIHCLTYIRQIALCNADMTLEPGDFMMRNLTVDRTGTTRQCRDWKRLGEWLNDNFKEWVTFNGVSLDDLI</sequence>
<comment type="pathway">
    <text evidence="1">Mycotoxin biosynthesis.</text>
</comment>
<evidence type="ECO:0000256" key="3">
    <source>
        <dbReference type="SAM" id="Phobius"/>
    </source>
</evidence>
<comment type="caution">
    <text evidence="4">The sequence shown here is derived from an EMBL/GenBank/DDBJ whole genome shotgun (WGS) entry which is preliminary data.</text>
</comment>